<evidence type="ECO:0000313" key="2">
    <source>
        <dbReference type="Proteomes" id="UP000321558"/>
    </source>
</evidence>
<dbReference type="OrthoDB" id="1999918at2"/>
<accession>A0A511ZKW0</accession>
<gene>
    <name evidence="1" type="ORF">OSO01_27980</name>
</gene>
<dbReference type="AlphaFoldDB" id="A0A511ZKW0"/>
<dbReference type="Gene3D" id="1.10.3800.10">
    <property type="entry name" value="ADP-ribosylation domain"/>
    <property type="match status" value="1"/>
</dbReference>
<dbReference type="InterPro" id="IPR018840">
    <property type="entry name" value="DUF2441"/>
</dbReference>
<dbReference type="RefSeq" id="WP_147210998.1">
    <property type="nucleotide sequence ID" value="NZ_BJYM01000011.1"/>
</dbReference>
<comment type="caution">
    <text evidence="1">The sequence shown here is derived from an EMBL/GenBank/DDBJ whole genome shotgun (WGS) entry which is preliminary data.</text>
</comment>
<dbReference type="SUPFAM" id="SSF56399">
    <property type="entry name" value="ADP-ribosylation"/>
    <property type="match status" value="1"/>
</dbReference>
<evidence type="ECO:0008006" key="3">
    <source>
        <dbReference type="Google" id="ProtNLM"/>
    </source>
</evidence>
<dbReference type="STRING" id="582851.GCA_900162665_00160"/>
<name>A0A511ZKW0_9BACI</name>
<reference evidence="1 2" key="1">
    <citation type="submission" date="2019-07" db="EMBL/GenBank/DDBJ databases">
        <title>Whole genome shotgun sequence of Oceanobacillus sojae NBRC 105379.</title>
        <authorList>
            <person name="Hosoyama A."/>
            <person name="Uohara A."/>
            <person name="Ohji S."/>
            <person name="Ichikawa N."/>
        </authorList>
    </citation>
    <scope>NUCLEOTIDE SEQUENCE [LARGE SCALE GENOMIC DNA]</scope>
    <source>
        <strain evidence="1 2">NBRC 105379</strain>
    </source>
</reference>
<evidence type="ECO:0000313" key="1">
    <source>
        <dbReference type="EMBL" id="GEN88059.1"/>
    </source>
</evidence>
<organism evidence="1 2">
    <name type="scientific">Oceanobacillus sojae</name>
    <dbReference type="NCBI Taxonomy" id="582851"/>
    <lineage>
        <taxon>Bacteria</taxon>
        <taxon>Bacillati</taxon>
        <taxon>Bacillota</taxon>
        <taxon>Bacilli</taxon>
        <taxon>Bacillales</taxon>
        <taxon>Bacillaceae</taxon>
        <taxon>Oceanobacillus</taxon>
    </lineage>
</organism>
<proteinExistence type="predicted"/>
<dbReference type="Gene3D" id="3.20.170.10">
    <property type="entry name" value="ADP-ribosylation domain"/>
    <property type="match status" value="1"/>
</dbReference>
<dbReference type="EMBL" id="BJYM01000011">
    <property type="protein sequence ID" value="GEN88059.1"/>
    <property type="molecule type" value="Genomic_DNA"/>
</dbReference>
<dbReference type="Proteomes" id="UP000321558">
    <property type="component" value="Unassembled WGS sequence"/>
</dbReference>
<sequence>MELYLYHVVTEKSMQPGQVIIFDENHYNGIYNRVMTCKKILDGDHPVDELSKFINSNLDYWTARTYRELALEKVRKEKYTNYPSRMSCLYTSKTLSDAEMWAASFINSNRKVYQIVKLRTDGRTFNGDAYNIFDGTGDEEVNNKNADYYWANEPNRFGKEPLVETLIDGRIEVDEIIKDFS</sequence>
<dbReference type="Pfam" id="PF10386">
    <property type="entry name" value="DUF2441"/>
    <property type="match status" value="1"/>
</dbReference>
<keyword evidence="2" id="KW-1185">Reference proteome</keyword>
<protein>
    <recommendedName>
        <fullName evidence="3">DUF2441 domain-containing protein</fullName>
    </recommendedName>
</protein>